<evidence type="ECO:0000256" key="3">
    <source>
        <dbReference type="ARBA" id="ARBA00022679"/>
    </source>
</evidence>
<accession>A0A4R6DPR2</accession>
<comment type="similarity">
    <text evidence="6 7">Belongs to the LipB family.</text>
</comment>
<dbReference type="PANTHER" id="PTHR10993">
    <property type="entry name" value="OCTANOYLTRANSFERASE"/>
    <property type="match status" value="1"/>
</dbReference>
<dbReference type="PANTHER" id="PTHR10993:SF7">
    <property type="entry name" value="LIPOYLTRANSFERASE 2, MITOCHONDRIAL-RELATED"/>
    <property type="match status" value="1"/>
</dbReference>
<dbReference type="InterPro" id="IPR004143">
    <property type="entry name" value="BPL_LPL_catalytic"/>
</dbReference>
<keyword evidence="2 6" id="KW-0963">Cytoplasm</keyword>
<evidence type="ECO:0000256" key="2">
    <source>
        <dbReference type="ARBA" id="ARBA00022490"/>
    </source>
</evidence>
<comment type="function">
    <text evidence="5 6 7">Catalyzes the transfer of endogenously produced octanoic acid from octanoyl-acyl-carrier-protein onto the lipoyl domains of lipoate-dependent enzymes. Lipoyl-ACP can also act as a substrate although octanoyl-ACP is likely to be the physiological substrate.</text>
</comment>
<dbReference type="NCBIfam" id="TIGR00214">
    <property type="entry name" value="lipB"/>
    <property type="match status" value="1"/>
</dbReference>
<keyword evidence="13" id="KW-1185">Reference proteome</keyword>
<dbReference type="Gene3D" id="3.30.930.10">
    <property type="entry name" value="Bira Bifunctional Protein, Domain 2"/>
    <property type="match status" value="1"/>
</dbReference>
<comment type="pathway">
    <text evidence="1 6 7">Protein modification; protein lipoylation via endogenous pathway; protein N(6)-(lipoyl)lysine from octanoyl-[acyl-carrier-protein]: step 1/2.</text>
</comment>
<dbReference type="EMBL" id="SNVV01000023">
    <property type="protein sequence ID" value="TDN46991.1"/>
    <property type="molecule type" value="Genomic_DNA"/>
</dbReference>
<evidence type="ECO:0000256" key="9">
    <source>
        <dbReference type="PIRSR" id="PIRSR016262-2"/>
    </source>
</evidence>
<dbReference type="GO" id="GO:0009249">
    <property type="term" value="P:protein lipoylation"/>
    <property type="evidence" value="ECO:0007669"/>
    <property type="project" value="InterPro"/>
</dbReference>
<evidence type="ECO:0000256" key="4">
    <source>
        <dbReference type="ARBA" id="ARBA00023315"/>
    </source>
</evidence>
<evidence type="ECO:0000313" key="12">
    <source>
        <dbReference type="EMBL" id="TDN46991.1"/>
    </source>
</evidence>
<evidence type="ECO:0000256" key="8">
    <source>
        <dbReference type="PIRSR" id="PIRSR016262-1"/>
    </source>
</evidence>
<dbReference type="FunFam" id="3.30.930.10:FF:000020">
    <property type="entry name" value="Octanoyltransferase"/>
    <property type="match status" value="1"/>
</dbReference>
<evidence type="ECO:0000256" key="7">
    <source>
        <dbReference type="PIRNR" id="PIRNR016262"/>
    </source>
</evidence>
<feature type="site" description="Lowers pKa of active site Cys" evidence="6 10">
    <location>
        <position position="146"/>
    </location>
</feature>
<keyword evidence="3 6" id="KW-0808">Transferase</keyword>
<proteinExistence type="inferred from homology"/>
<dbReference type="GO" id="GO:0033819">
    <property type="term" value="F:lipoyl(octanoyl) transferase activity"/>
    <property type="evidence" value="ECO:0007669"/>
    <property type="project" value="UniProtKB-EC"/>
</dbReference>
<dbReference type="SUPFAM" id="SSF55681">
    <property type="entry name" value="Class II aaRS and biotin synthetases"/>
    <property type="match status" value="1"/>
</dbReference>
<dbReference type="HAMAP" id="MF_00013">
    <property type="entry name" value="LipB"/>
    <property type="match status" value="1"/>
</dbReference>
<evidence type="ECO:0000259" key="11">
    <source>
        <dbReference type="PROSITE" id="PS51733"/>
    </source>
</evidence>
<feature type="active site" description="Acyl-thioester intermediate" evidence="6 8">
    <location>
        <position position="180"/>
    </location>
</feature>
<feature type="binding site" evidence="6 9">
    <location>
        <begin position="162"/>
        <end position="164"/>
    </location>
    <ligand>
        <name>substrate</name>
    </ligand>
</feature>
<dbReference type="PROSITE" id="PS01313">
    <property type="entry name" value="LIPB"/>
    <property type="match status" value="1"/>
</dbReference>
<comment type="catalytic activity">
    <reaction evidence="6 7">
        <text>octanoyl-[ACP] + L-lysyl-[protein] = N(6)-octanoyl-L-lysyl-[protein] + holo-[ACP] + H(+)</text>
        <dbReference type="Rhea" id="RHEA:17665"/>
        <dbReference type="Rhea" id="RHEA-COMP:9636"/>
        <dbReference type="Rhea" id="RHEA-COMP:9685"/>
        <dbReference type="Rhea" id="RHEA-COMP:9752"/>
        <dbReference type="Rhea" id="RHEA-COMP:9928"/>
        <dbReference type="ChEBI" id="CHEBI:15378"/>
        <dbReference type="ChEBI" id="CHEBI:29969"/>
        <dbReference type="ChEBI" id="CHEBI:64479"/>
        <dbReference type="ChEBI" id="CHEBI:78463"/>
        <dbReference type="ChEBI" id="CHEBI:78809"/>
        <dbReference type="EC" id="2.3.1.181"/>
    </reaction>
</comment>
<dbReference type="InterPro" id="IPR020605">
    <property type="entry name" value="Octanoyltransferase_CS"/>
</dbReference>
<dbReference type="PROSITE" id="PS51733">
    <property type="entry name" value="BPL_LPL_CATALYTIC"/>
    <property type="match status" value="1"/>
</dbReference>
<dbReference type="InterPro" id="IPR045864">
    <property type="entry name" value="aa-tRNA-synth_II/BPL/LPL"/>
</dbReference>
<dbReference type="UniPathway" id="UPA00538">
    <property type="reaction ID" value="UER00592"/>
</dbReference>
<evidence type="ECO:0000256" key="10">
    <source>
        <dbReference type="PIRSR" id="PIRSR016262-3"/>
    </source>
</evidence>
<sequence>MTAGGQPAAVAGDLLVKRLGLVDYEPALEAMRVFTAGRGDDTPDQIWLLEHPPVYTLGQAGLAEHLLPAGREAGIPLVQIDRGGQITYHGPGQLVAYLLLDLRRRGLKVRELVFLMEQALIDCLADYGLHAERKPGAPGVYIDGAKIAALGLRVRNGCSYHGLALNVDADLAPFTWINPCGYEGLKTIRLRDFGIADDVAAVGERLLGHLLRLLPPVSVTGAGVAHAAAAD</sequence>
<evidence type="ECO:0000256" key="5">
    <source>
        <dbReference type="ARBA" id="ARBA00024732"/>
    </source>
</evidence>
<protein>
    <recommendedName>
        <fullName evidence="6 7">Octanoyltransferase</fullName>
        <ecNumber evidence="6 7">2.3.1.181</ecNumber>
    </recommendedName>
    <alternativeName>
        <fullName evidence="6">Lipoate-protein ligase B</fullName>
    </alternativeName>
    <alternativeName>
        <fullName evidence="6">Lipoyl/octanoyl transferase</fullName>
    </alternativeName>
    <alternativeName>
        <fullName evidence="6">Octanoyl-[acyl-carrier-protein]-protein N-octanoyltransferase</fullName>
    </alternativeName>
</protein>
<keyword evidence="4 6" id="KW-0012">Acyltransferase</keyword>
<dbReference type="EC" id="2.3.1.181" evidence="6 7"/>
<dbReference type="CDD" id="cd16444">
    <property type="entry name" value="LipB"/>
    <property type="match status" value="1"/>
</dbReference>
<feature type="binding site" evidence="6 9">
    <location>
        <begin position="149"/>
        <end position="151"/>
    </location>
    <ligand>
        <name>substrate</name>
    </ligand>
</feature>
<name>A0A4R6DPR2_9RHOO</name>
<dbReference type="PIRSF" id="PIRSF016262">
    <property type="entry name" value="LPLase"/>
    <property type="match status" value="1"/>
</dbReference>
<comment type="subcellular location">
    <subcellularLocation>
        <location evidence="6">Cytoplasm</location>
    </subcellularLocation>
</comment>
<comment type="miscellaneous">
    <text evidence="6">In the reaction, the free carboxyl group of octanoic acid is attached via an amide linkage to the epsilon-amino group of a specific lysine residue of lipoyl domains of lipoate-dependent enzymes.</text>
</comment>
<dbReference type="AlphaFoldDB" id="A0A4R6DPR2"/>
<dbReference type="Pfam" id="PF21948">
    <property type="entry name" value="LplA-B_cat"/>
    <property type="match status" value="1"/>
</dbReference>
<gene>
    <name evidence="6" type="primary">lipB</name>
    <name evidence="12" type="ORF">C7389_12365</name>
</gene>
<comment type="caution">
    <text evidence="12">The sequence shown here is derived from an EMBL/GenBank/DDBJ whole genome shotgun (WGS) entry which is preliminary data.</text>
</comment>
<evidence type="ECO:0000256" key="1">
    <source>
        <dbReference type="ARBA" id="ARBA00004821"/>
    </source>
</evidence>
<feature type="binding site" evidence="6 9">
    <location>
        <begin position="82"/>
        <end position="89"/>
    </location>
    <ligand>
        <name>substrate</name>
    </ligand>
</feature>
<dbReference type="NCBIfam" id="NF010923">
    <property type="entry name" value="PRK14343.1"/>
    <property type="match status" value="1"/>
</dbReference>
<organism evidence="12 13">
    <name type="scientific">Azoarcus indigens</name>
    <dbReference type="NCBI Taxonomy" id="29545"/>
    <lineage>
        <taxon>Bacteria</taxon>
        <taxon>Pseudomonadati</taxon>
        <taxon>Pseudomonadota</taxon>
        <taxon>Betaproteobacteria</taxon>
        <taxon>Rhodocyclales</taxon>
        <taxon>Zoogloeaceae</taxon>
        <taxon>Azoarcus</taxon>
    </lineage>
</organism>
<dbReference type="NCBIfam" id="NF010922">
    <property type="entry name" value="PRK14342.1"/>
    <property type="match status" value="1"/>
</dbReference>
<reference evidence="12 13" key="1">
    <citation type="submission" date="2019-03" db="EMBL/GenBank/DDBJ databases">
        <title>Genomic Encyclopedia of Type Strains, Phase IV (KMG-IV): sequencing the most valuable type-strain genomes for metagenomic binning, comparative biology and taxonomic classification.</title>
        <authorList>
            <person name="Goeker M."/>
        </authorList>
    </citation>
    <scope>NUCLEOTIDE SEQUENCE [LARGE SCALE GENOMIC DNA]</scope>
    <source>
        <strain evidence="12 13">DSM 12121</strain>
    </source>
</reference>
<feature type="domain" description="BPL/LPL catalytic" evidence="11">
    <location>
        <begin position="40"/>
        <end position="218"/>
    </location>
</feature>
<evidence type="ECO:0000313" key="13">
    <source>
        <dbReference type="Proteomes" id="UP000295129"/>
    </source>
</evidence>
<dbReference type="GO" id="GO:0005737">
    <property type="term" value="C:cytoplasm"/>
    <property type="evidence" value="ECO:0007669"/>
    <property type="project" value="UniProtKB-SubCell"/>
</dbReference>
<dbReference type="InterPro" id="IPR000544">
    <property type="entry name" value="Octanoyltransferase"/>
</dbReference>
<dbReference type="Proteomes" id="UP000295129">
    <property type="component" value="Unassembled WGS sequence"/>
</dbReference>
<evidence type="ECO:0000256" key="6">
    <source>
        <dbReference type="HAMAP-Rule" id="MF_00013"/>
    </source>
</evidence>